<evidence type="ECO:0000313" key="2">
    <source>
        <dbReference type="Proteomes" id="UP000008672"/>
    </source>
</evidence>
<reference evidence="1" key="2">
    <citation type="submission" date="2025-08" db="UniProtKB">
        <authorList>
            <consortium name="Ensembl"/>
        </authorList>
    </citation>
    <scope>IDENTIFICATION</scope>
</reference>
<dbReference type="Ensembl" id="ENSLACT00000008450.1">
    <property type="protein sequence ID" value="ENSLACP00000008382.1"/>
    <property type="gene ID" value="ENSLACG00000007423.1"/>
</dbReference>
<dbReference type="InParanoid" id="H3AFG1"/>
<proteinExistence type="predicted"/>
<reference evidence="1" key="3">
    <citation type="submission" date="2025-09" db="UniProtKB">
        <authorList>
            <consortium name="Ensembl"/>
        </authorList>
    </citation>
    <scope>IDENTIFICATION</scope>
</reference>
<dbReference type="GeneTree" id="ENSGT00940000163438"/>
<evidence type="ECO:0008006" key="3">
    <source>
        <dbReference type="Google" id="ProtNLM"/>
    </source>
</evidence>
<protein>
    <recommendedName>
        <fullName evidence="3">Reverse transcriptase zinc-binding domain-containing protein</fullName>
    </recommendedName>
</protein>
<dbReference type="PANTHER" id="PTHR35450">
    <property type="entry name" value="REVERSE TRANSCRIPTASE DOMAIN-CONTAINING PROTEIN"/>
    <property type="match status" value="1"/>
</dbReference>
<reference evidence="2" key="1">
    <citation type="submission" date="2011-08" db="EMBL/GenBank/DDBJ databases">
        <title>The draft genome of Latimeria chalumnae.</title>
        <authorList>
            <person name="Di Palma F."/>
            <person name="Alfoldi J."/>
            <person name="Johnson J."/>
            <person name="Berlin A."/>
            <person name="Gnerre S."/>
            <person name="Jaffe D."/>
            <person name="MacCallum I."/>
            <person name="Young S."/>
            <person name="Walker B.J."/>
            <person name="Lander E."/>
            <person name="Lindblad-Toh K."/>
        </authorList>
    </citation>
    <scope>NUCLEOTIDE SEQUENCE [LARGE SCALE GENOMIC DNA]</scope>
    <source>
        <strain evidence="2">Wild caught</strain>
    </source>
</reference>
<sequence>VKTFSSDICMQLGLDKCATVTINRGQMVRGDGLKLPRDKVIDPLPLEKSYEHLGILEHGSINNIDVKKKATMEYKKRLRQLLKSKPKADMERLYEPRRKGGRGLKSIDDLVFKEQCALSMRFEKFSNLNLSLLVYKKERKIKKSYLKHSTTPALKLVSKEKIVEKGMRENQTDHEDHLMKWAANTLHGKREKLLKIVDEDSSKWLRTAHLKPPTEALIIAVQDQALHTNWMGHYVLKTGKTTDKCRRCKKFAETVKHIVSRCPMLAQGMYHERHNQVANALHWDFCGQYQLPREQHWWEHKPEPVTEKERVEILWDFTLQLYRCVEARKPDILLIQKASGSITIIYIACPWDETLAKKEEEKISKYQPLRMELARTWGGKAKVVPIVVGTLGALPKTLKGYL</sequence>
<dbReference type="Proteomes" id="UP000008672">
    <property type="component" value="Unassembled WGS sequence"/>
</dbReference>
<dbReference type="PANTHER" id="PTHR35450:SF2">
    <property type="entry name" value="REVERSE TRANSCRIPTASE DOMAIN-CONTAINING PROTEIN"/>
    <property type="match status" value="1"/>
</dbReference>
<keyword evidence="2" id="KW-1185">Reference proteome</keyword>
<name>H3AFG1_LATCH</name>
<evidence type="ECO:0000313" key="1">
    <source>
        <dbReference type="Ensembl" id="ENSLACP00000008382.1"/>
    </source>
</evidence>
<dbReference type="EMBL" id="AFYH01154199">
    <property type="status" value="NOT_ANNOTATED_CDS"/>
    <property type="molecule type" value="Genomic_DNA"/>
</dbReference>
<dbReference type="HOGENOM" id="CLU_008338_4_1_1"/>
<organism evidence="1 2">
    <name type="scientific">Latimeria chalumnae</name>
    <name type="common">Coelacanth</name>
    <dbReference type="NCBI Taxonomy" id="7897"/>
    <lineage>
        <taxon>Eukaryota</taxon>
        <taxon>Metazoa</taxon>
        <taxon>Chordata</taxon>
        <taxon>Craniata</taxon>
        <taxon>Vertebrata</taxon>
        <taxon>Euteleostomi</taxon>
        <taxon>Coelacanthiformes</taxon>
        <taxon>Coelacanthidae</taxon>
        <taxon>Latimeria</taxon>
    </lineage>
</organism>
<dbReference type="eggNOG" id="ENOG502S0E1">
    <property type="taxonomic scope" value="Eukaryota"/>
</dbReference>
<accession>H3AFG1</accession>
<dbReference type="AlphaFoldDB" id="H3AFG1"/>